<evidence type="ECO:0008006" key="4">
    <source>
        <dbReference type="Google" id="ProtNLM"/>
    </source>
</evidence>
<dbReference type="EMBL" id="AP018560">
    <property type="protein sequence ID" value="BBD79913.1"/>
    <property type="molecule type" value="Genomic_DNA"/>
</dbReference>
<dbReference type="SUPFAM" id="SSF53474">
    <property type="entry name" value="alpha/beta-Hydrolases"/>
    <property type="match status" value="1"/>
</dbReference>
<reference evidence="3" key="2">
    <citation type="submission" date="2018-06" db="EMBL/GenBank/DDBJ databases">
        <title>Genome sequence of Rhodanobacteraceae bacterium strain Dysh456.</title>
        <authorList>
            <person name="Fukui M."/>
        </authorList>
    </citation>
    <scope>NUCLEOTIDE SEQUENCE [LARGE SCALE GENOMIC DNA]</scope>
    <source>
        <strain evidence="3">Dysh456</strain>
    </source>
</reference>
<evidence type="ECO:0000256" key="1">
    <source>
        <dbReference type="SAM" id="SignalP"/>
    </source>
</evidence>
<evidence type="ECO:0000313" key="3">
    <source>
        <dbReference type="Proteomes" id="UP000270530"/>
    </source>
</evidence>
<feature type="chain" id="PRO_5016293377" description="Alpha/beta hydrolase" evidence="1">
    <location>
        <begin position="20"/>
        <end position="283"/>
    </location>
</feature>
<feature type="signal peptide" evidence="1">
    <location>
        <begin position="1"/>
        <end position="19"/>
    </location>
</feature>
<gene>
    <name evidence="2" type="ORF">ALSL_1255</name>
</gene>
<protein>
    <recommendedName>
        <fullName evidence="4">Alpha/beta hydrolase</fullName>
    </recommendedName>
</protein>
<dbReference type="Proteomes" id="UP000270530">
    <property type="component" value="Chromosome"/>
</dbReference>
<reference evidence="3" key="1">
    <citation type="submission" date="2018-04" db="EMBL/GenBank/DDBJ databases">
        <authorList>
            <person name="Watanabe M."/>
            <person name="Kojima H."/>
        </authorList>
    </citation>
    <scope>NUCLEOTIDE SEQUENCE [LARGE SCALE GENOMIC DNA]</scope>
    <source>
        <strain evidence="3">Dysh456</strain>
    </source>
</reference>
<accession>A0A2Z6E4H9</accession>
<organism evidence="2 3">
    <name type="scientific">Aerosticca soli</name>
    <dbReference type="NCBI Taxonomy" id="2010829"/>
    <lineage>
        <taxon>Bacteria</taxon>
        <taxon>Pseudomonadati</taxon>
        <taxon>Pseudomonadota</taxon>
        <taxon>Gammaproteobacteria</taxon>
        <taxon>Lysobacterales</taxon>
        <taxon>Rhodanobacteraceae</taxon>
        <taxon>Aerosticca</taxon>
    </lineage>
</organism>
<dbReference type="Gene3D" id="3.40.50.1820">
    <property type="entry name" value="alpha/beta hydrolase"/>
    <property type="match status" value="1"/>
</dbReference>
<keyword evidence="1" id="KW-0732">Signal</keyword>
<sequence length="283" mass="29268">MPRSLIGLLLAAIGAAAPAQQLSFAPRADGAQVPMMVYPAASPSSTGCPPLALLSPGAGGSEQGLRYLAQGLGADGWRAIVIGHRESGMDALKRDVRTTRGLRAGLAMLVDDPAAYRARFMDIDAARQWASAPCKAPFTALLGHSMGAHTVQFEAGARNTAGLHPAGGFDAYVALSPAGPEAWLPADADAAITAPVLMITGTRDAGLGGDERWREQAFAALPPGQCDRLAVIDGATHMQLGGGSFDARTQQAVVALVTTWLDGLRAGTCKPAPALERVRIQDK</sequence>
<dbReference type="KEGG" id="rbd:ALSL_1255"/>
<evidence type="ECO:0000313" key="2">
    <source>
        <dbReference type="EMBL" id="BBD79913.1"/>
    </source>
</evidence>
<dbReference type="AlphaFoldDB" id="A0A2Z6E4H9"/>
<name>A0A2Z6E4H9_9GAMM</name>
<dbReference type="RefSeq" id="WP_126537466.1">
    <property type="nucleotide sequence ID" value="NZ_AP018560.1"/>
</dbReference>
<dbReference type="OrthoDB" id="114015at2"/>
<proteinExistence type="predicted"/>
<dbReference type="InterPro" id="IPR029058">
    <property type="entry name" value="AB_hydrolase_fold"/>
</dbReference>
<keyword evidence="3" id="KW-1185">Reference proteome</keyword>